<protein>
    <recommendedName>
        <fullName evidence="4 9">Heme exporter protein C</fullName>
    </recommendedName>
    <alternativeName>
        <fullName evidence="9">Cytochrome c-type biogenesis protein</fullName>
    </alternativeName>
</protein>
<evidence type="ECO:0000256" key="3">
    <source>
        <dbReference type="ARBA" id="ARBA00005840"/>
    </source>
</evidence>
<evidence type="ECO:0000256" key="2">
    <source>
        <dbReference type="ARBA" id="ARBA00004141"/>
    </source>
</evidence>
<keyword evidence="9" id="KW-1003">Cell membrane</keyword>
<comment type="subcellular location">
    <subcellularLocation>
        <location evidence="9">Cell inner membrane</location>
    </subcellularLocation>
    <subcellularLocation>
        <location evidence="2">Membrane</location>
        <topology evidence="2">Multi-pass membrane protein</topology>
    </subcellularLocation>
</comment>
<comment type="similarity">
    <text evidence="3 9">Belongs to the CcmC/CycZ/HelC family.</text>
</comment>
<keyword evidence="6 9" id="KW-0201">Cytochrome c-type biogenesis</keyword>
<reference evidence="11" key="1">
    <citation type="submission" date="2024-06" db="EMBL/GenBank/DDBJ databases">
        <title>Caulobacter inopinatus, sp. nov.</title>
        <authorList>
            <person name="Donachie S.P."/>
        </authorList>
    </citation>
    <scope>NUCLEOTIDE SEQUENCE</scope>
    <source>
        <strain evidence="11">73W</strain>
    </source>
</reference>
<keyword evidence="9" id="KW-0813">Transport</keyword>
<feature type="transmembrane region" description="Helical" evidence="9">
    <location>
        <begin position="126"/>
        <end position="144"/>
    </location>
</feature>
<evidence type="ECO:0000256" key="4">
    <source>
        <dbReference type="ARBA" id="ARBA00016463"/>
    </source>
</evidence>
<feature type="transmembrane region" description="Helical" evidence="9">
    <location>
        <begin position="95"/>
        <end position="114"/>
    </location>
</feature>
<comment type="function">
    <text evidence="1 9">Required for the export of heme to the periplasm for the biogenesis of c-type cytochromes.</text>
</comment>
<dbReference type="Pfam" id="PF01578">
    <property type="entry name" value="Cytochrom_C_asm"/>
    <property type="match status" value="1"/>
</dbReference>
<dbReference type="GO" id="GO:0017004">
    <property type="term" value="P:cytochrome complex assembly"/>
    <property type="evidence" value="ECO:0007669"/>
    <property type="project" value="UniProtKB-KW"/>
</dbReference>
<dbReference type="GO" id="GO:0015232">
    <property type="term" value="F:heme transmembrane transporter activity"/>
    <property type="evidence" value="ECO:0007669"/>
    <property type="project" value="InterPro"/>
</dbReference>
<feature type="transmembrane region" description="Helical" evidence="9">
    <location>
        <begin position="61"/>
        <end position="83"/>
    </location>
</feature>
<dbReference type="NCBIfam" id="TIGR01191">
    <property type="entry name" value="ccmC"/>
    <property type="match status" value="1"/>
</dbReference>
<dbReference type="GO" id="GO:0020037">
    <property type="term" value="F:heme binding"/>
    <property type="evidence" value="ECO:0007669"/>
    <property type="project" value="InterPro"/>
</dbReference>
<accession>A0AB39KW59</accession>
<dbReference type="AlphaFoldDB" id="A0AB39KW59"/>
<evidence type="ECO:0000256" key="1">
    <source>
        <dbReference type="ARBA" id="ARBA00002442"/>
    </source>
</evidence>
<dbReference type="InterPro" id="IPR045062">
    <property type="entry name" value="Cyt_c_biogenesis_CcsA/CcmC"/>
</dbReference>
<dbReference type="PANTHER" id="PTHR30071">
    <property type="entry name" value="HEME EXPORTER PROTEIN C"/>
    <property type="match status" value="1"/>
</dbReference>
<dbReference type="EMBL" id="CP158375">
    <property type="protein sequence ID" value="XDO97884.1"/>
    <property type="molecule type" value="Genomic_DNA"/>
</dbReference>
<dbReference type="PRINTS" id="PR01386">
    <property type="entry name" value="CCMCBIOGNSIS"/>
</dbReference>
<feature type="transmembrane region" description="Helical" evidence="9">
    <location>
        <begin position="20"/>
        <end position="41"/>
    </location>
</feature>
<dbReference type="GO" id="GO:0005886">
    <property type="term" value="C:plasma membrane"/>
    <property type="evidence" value="ECO:0007669"/>
    <property type="project" value="UniProtKB-SubCell"/>
</dbReference>
<evidence type="ECO:0000256" key="8">
    <source>
        <dbReference type="ARBA" id="ARBA00023136"/>
    </source>
</evidence>
<evidence type="ECO:0000256" key="7">
    <source>
        <dbReference type="ARBA" id="ARBA00022989"/>
    </source>
</evidence>
<evidence type="ECO:0000313" key="11">
    <source>
        <dbReference type="EMBL" id="XDO97884.1"/>
    </source>
</evidence>
<dbReference type="InterPro" id="IPR003557">
    <property type="entry name" value="Cyt_c_biogenesis_CcmC"/>
</dbReference>
<feature type="domain" description="Cytochrome c assembly protein" evidence="10">
    <location>
        <begin position="8"/>
        <end position="183"/>
    </location>
</feature>
<evidence type="ECO:0000256" key="9">
    <source>
        <dbReference type="RuleBase" id="RU364092"/>
    </source>
</evidence>
<keyword evidence="7 9" id="KW-1133">Transmembrane helix</keyword>
<keyword evidence="8 9" id="KW-0472">Membrane</keyword>
<name>A0AB39KW59_9CAUL</name>
<evidence type="ECO:0000256" key="6">
    <source>
        <dbReference type="ARBA" id="ARBA00022748"/>
    </source>
</evidence>
<sequence length="243" mass="26618">MIPVPAFLANPQRFMVFSRWAAPMFGVIAVALIAAGLWMTFSVPEDYQQHDTVRIMFIHVPAAWLAMFAYLCLGIASLLGLVFRHALADMAAKAAAPLGAAFTVLALATGSLWGKPMWGTWWVWDARLTSVLVLLLLYLGYLALRASIDDETKAGRAAAILALAGLINLPIIHYSVEWWNSLHQGSSTFEADQGDRLPSVYLTPLLIMGLGYMSAFGSLWLVGVRAEVWRRRARALSLQQAGG</sequence>
<keyword evidence="9" id="KW-0997">Cell inner membrane</keyword>
<evidence type="ECO:0000259" key="10">
    <source>
        <dbReference type="Pfam" id="PF01578"/>
    </source>
</evidence>
<keyword evidence="5 9" id="KW-0812">Transmembrane</keyword>
<organism evidence="11">
    <name type="scientific">Caulobacter sp. 73W</name>
    <dbReference type="NCBI Taxonomy" id="3161137"/>
    <lineage>
        <taxon>Bacteria</taxon>
        <taxon>Pseudomonadati</taxon>
        <taxon>Pseudomonadota</taxon>
        <taxon>Alphaproteobacteria</taxon>
        <taxon>Caulobacterales</taxon>
        <taxon>Caulobacteraceae</taxon>
        <taxon>Caulobacter</taxon>
    </lineage>
</organism>
<dbReference type="InterPro" id="IPR002541">
    <property type="entry name" value="Cyt_c_assembly"/>
</dbReference>
<feature type="transmembrane region" description="Helical" evidence="9">
    <location>
        <begin position="156"/>
        <end position="176"/>
    </location>
</feature>
<proteinExistence type="inferred from homology"/>
<gene>
    <name evidence="9 11" type="primary">ccmC</name>
    <name evidence="11" type="ORF">ABOZ73_05555</name>
</gene>
<evidence type="ECO:0000256" key="5">
    <source>
        <dbReference type="ARBA" id="ARBA00022692"/>
    </source>
</evidence>
<dbReference type="PANTHER" id="PTHR30071:SF1">
    <property type="entry name" value="CYTOCHROME B_B6 PROTEIN-RELATED"/>
    <property type="match status" value="1"/>
</dbReference>
<dbReference type="RefSeq" id="WP_369061387.1">
    <property type="nucleotide sequence ID" value="NZ_CP158375.1"/>
</dbReference>
<feature type="transmembrane region" description="Helical" evidence="9">
    <location>
        <begin position="201"/>
        <end position="224"/>
    </location>
</feature>